<comment type="caution">
    <text evidence="7">The sequence shown here is derived from an EMBL/GenBank/DDBJ whole genome shotgun (WGS) entry which is preliminary data.</text>
</comment>
<feature type="transmembrane region" description="Helical" evidence="5">
    <location>
        <begin position="12"/>
        <end position="32"/>
    </location>
</feature>
<protein>
    <submittedName>
        <fullName evidence="7">RDD family protein</fullName>
    </submittedName>
</protein>
<name>A0A934V8N4_9PSEU</name>
<evidence type="ECO:0000256" key="2">
    <source>
        <dbReference type="ARBA" id="ARBA00022692"/>
    </source>
</evidence>
<dbReference type="Proteomes" id="UP000635245">
    <property type="component" value="Unassembled WGS sequence"/>
</dbReference>
<evidence type="ECO:0000313" key="7">
    <source>
        <dbReference type="EMBL" id="MBK1787963.1"/>
    </source>
</evidence>
<keyword evidence="4 5" id="KW-0472">Membrane</keyword>
<comment type="subcellular location">
    <subcellularLocation>
        <location evidence="1">Membrane</location>
        <topology evidence="1">Multi-pass membrane protein</topology>
    </subcellularLocation>
</comment>
<evidence type="ECO:0000256" key="3">
    <source>
        <dbReference type="ARBA" id="ARBA00022989"/>
    </source>
</evidence>
<evidence type="ECO:0000313" key="8">
    <source>
        <dbReference type="Proteomes" id="UP000635245"/>
    </source>
</evidence>
<dbReference type="Pfam" id="PF06271">
    <property type="entry name" value="RDD"/>
    <property type="match status" value="1"/>
</dbReference>
<feature type="transmembrane region" description="Helical" evidence="5">
    <location>
        <begin position="99"/>
        <end position="123"/>
    </location>
</feature>
<keyword evidence="8" id="KW-1185">Reference proteome</keyword>
<organism evidence="7 8">
    <name type="scientific">Prauserella cavernicola</name>
    <dbReference type="NCBI Taxonomy" id="2800127"/>
    <lineage>
        <taxon>Bacteria</taxon>
        <taxon>Bacillati</taxon>
        <taxon>Actinomycetota</taxon>
        <taxon>Actinomycetes</taxon>
        <taxon>Pseudonocardiales</taxon>
        <taxon>Pseudonocardiaceae</taxon>
        <taxon>Prauserella</taxon>
    </lineage>
</organism>
<evidence type="ECO:0000256" key="1">
    <source>
        <dbReference type="ARBA" id="ARBA00004141"/>
    </source>
</evidence>
<dbReference type="GO" id="GO:0016020">
    <property type="term" value="C:membrane"/>
    <property type="evidence" value="ECO:0007669"/>
    <property type="project" value="UniProtKB-SubCell"/>
</dbReference>
<evidence type="ECO:0000259" key="6">
    <source>
        <dbReference type="Pfam" id="PF06271"/>
    </source>
</evidence>
<accession>A0A934V8N4</accession>
<proteinExistence type="predicted"/>
<evidence type="ECO:0000256" key="4">
    <source>
        <dbReference type="ARBA" id="ARBA00023136"/>
    </source>
</evidence>
<keyword evidence="2 5" id="KW-0812">Transmembrane</keyword>
<dbReference type="EMBL" id="JAENJH010000008">
    <property type="protein sequence ID" value="MBK1787963.1"/>
    <property type="molecule type" value="Genomic_DNA"/>
</dbReference>
<feature type="transmembrane region" description="Helical" evidence="5">
    <location>
        <begin position="44"/>
        <end position="64"/>
    </location>
</feature>
<dbReference type="InterPro" id="IPR010432">
    <property type="entry name" value="RDD"/>
</dbReference>
<gene>
    <name evidence="7" type="ORF">JHE00_26835</name>
</gene>
<evidence type="ECO:0000256" key="5">
    <source>
        <dbReference type="SAM" id="Phobius"/>
    </source>
</evidence>
<dbReference type="AlphaFoldDB" id="A0A934V8N4"/>
<feature type="domain" description="RDD" evidence="6">
    <location>
        <begin position="22"/>
        <end position="135"/>
    </location>
</feature>
<sequence>MIARRGSQHVVDWALAVGSGCLAGVLTGFVALPLVRWGLVPSTVALWVTAIVLVGGAFVADVLIQVWVPLRRGGITPGMLVLGLRVETLRGGHPRARDFFLRWLLFTVDGLLLGLVAVVGIAVTDRRQRLGDVVARTVVVRTS</sequence>
<reference evidence="7" key="1">
    <citation type="submission" date="2020-12" db="EMBL/GenBank/DDBJ databases">
        <title>Prauserella sp. ASG 168, a novel actinomycete isolated from cave rock.</title>
        <authorList>
            <person name="Suriyachadkun C."/>
        </authorList>
    </citation>
    <scope>NUCLEOTIDE SEQUENCE</scope>
    <source>
        <strain evidence="7">ASG 168</strain>
    </source>
</reference>
<keyword evidence="3 5" id="KW-1133">Transmembrane helix</keyword>